<evidence type="ECO:0000313" key="4">
    <source>
        <dbReference type="Proteomes" id="UP000199533"/>
    </source>
</evidence>
<feature type="coiled-coil region" evidence="1">
    <location>
        <begin position="620"/>
        <end position="674"/>
    </location>
</feature>
<organism evidence="3 4">
    <name type="scientific">Nitrosomonas aestuarii</name>
    <dbReference type="NCBI Taxonomy" id="52441"/>
    <lineage>
        <taxon>Bacteria</taxon>
        <taxon>Pseudomonadati</taxon>
        <taxon>Pseudomonadota</taxon>
        <taxon>Betaproteobacteria</taxon>
        <taxon>Nitrosomonadales</taxon>
        <taxon>Nitrosomonadaceae</taxon>
        <taxon>Nitrosomonas</taxon>
    </lineage>
</organism>
<dbReference type="SUPFAM" id="SSF52540">
    <property type="entry name" value="P-loop containing nucleoside triphosphate hydrolases"/>
    <property type="match status" value="1"/>
</dbReference>
<evidence type="ECO:0000256" key="1">
    <source>
        <dbReference type="SAM" id="Coils"/>
    </source>
</evidence>
<dbReference type="OrthoDB" id="9757917at2"/>
<dbReference type="EMBL" id="FOSP01000086">
    <property type="protein sequence ID" value="SFL41851.1"/>
    <property type="molecule type" value="Genomic_DNA"/>
</dbReference>
<feature type="region of interest" description="Disordered" evidence="2">
    <location>
        <begin position="69"/>
        <end position="96"/>
    </location>
</feature>
<reference evidence="4" key="1">
    <citation type="submission" date="2016-10" db="EMBL/GenBank/DDBJ databases">
        <authorList>
            <person name="Varghese N."/>
            <person name="Submissions S."/>
        </authorList>
    </citation>
    <scope>NUCLEOTIDE SEQUENCE [LARGE SCALE GENOMIC DNA]</scope>
    <source>
        <strain evidence="4">Nm69</strain>
    </source>
</reference>
<keyword evidence="4" id="KW-1185">Reference proteome</keyword>
<protein>
    <submittedName>
        <fullName evidence="3">Part of AAA domain-containing protein</fullName>
    </submittedName>
</protein>
<accession>A0A1I4HJZ9</accession>
<proteinExistence type="predicted"/>
<sequence>MEQRKYFKYRINELEEVYKSGNGDIAVLEELEEELHHRSTQRARKLLNTVQKSIGNSDISTAVHTTQVHPPSVSISSGANDGVPTAPIPDPATSKQSTLNVFPEEEETIDWGVVLPESDIVPPNFDDTQKQQPPLNKPADILDTWTVLEALSPQSYKKPNDLVIGQGSVAYLKQEQEPWRRGEKSRPQANLYYMVYLGAIDVEKATQKLLTLYQDKRIERPSVRGFAALGVILLDKRGIPIPDTGLALSSFGWSYARALQGKLQELKSWEHAENKLIEGLEKYIYRQDKDGELLPFSLNQAQLIYRWILRNCEIPVEDVVEPSFAIRLYQPFNKGEPETPLLNSFYLDDLQQAKHAVQTQASGDALSLYLGVSQPKQCFDILKDKQYIEVALQPKYTPAARWPSNGRHSLVLLQQTAVNLSKIQLANGGLFSVNGPPGTGKTTLLRDVVASVLVDRAKALCAFKNTDDAFEHAGQIRLGNAFVHLYKLDESLRGHEILVASTNNKAVENVSKELPLRAQIAQDIDDIQYFKTVSDTLINGEEETWGLCAAVLGNAKNRSAFINRAWWDDDSGLRKYFLSITGQLNLEVDDDGNEIIPRVIEECDPSKSIEDARRRWGEARKSFEEALKKAQDVINQAQHAYESKVAVGKLKVEIENLLSEYESLKSEISSTEKQYVPLEKDSKEKESRVESLKIKDGDLNKVKPGFLKRLFAWSNWRAWKEEYKKLHLELSGVFEEYKMAQGRTDECRSVLSTLHYSASGIQENIKSLHAKHDALLVEIEKCSSICGNKLVTNELWVLEHAQQQVFAPNFTTEAQRLRDDVFIAAIRLHKAFIDASSKQLRQNLGAFFSCLSGKSLPEDKQALLPHL</sequence>
<dbReference type="Gene3D" id="3.40.50.300">
    <property type="entry name" value="P-loop containing nucleotide triphosphate hydrolases"/>
    <property type="match status" value="1"/>
</dbReference>
<feature type="compositionally biased region" description="Polar residues" evidence="2">
    <location>
        <begin position="69"/>
        <end position="79"/>
    </location>
</feature>
<dbReference type="AlphaFoldDB" id="A0A1I4HJZ9"/>
<dbReference type="Proteomes" id="UP000199533">
    <property type="component" value="Unassembled WGS sequence"/>
</dbReference>
<keyword evidence="1" id="KW-0175">Coiled coil</keyword>
<gene>
    <name evidence="3" type="ORF">SAMN05216302_10861</name>
</gene>
<dbReference type="RefSeq" id="WP_090703830.1">
    <property type="nucleotide sequence ID" value="NZ_FOSP01000086.1"/>
</dbReference>
<dbReference type="STRING" id="52441.SAMN05216302_10861"/>
<evidence type="ECO:0000313" key="3">
    <source>
        <dbReference type="EMBL" id="SFL41851.1"/>
    </source>
</evidence>
<evidence type="ECO:0000256" key="2">
    <source>
        <dbReference type="SAM" id="MobiDB-lite"/>
    </source>
</evidence>
<dbReference type="InterPro" id="IPR027417">
    <property type="entry name" value="P-loop_NTPase"/>
</dbReference>
<name>A0A1I4HJZ9_9PROT</name>